<dbReference type="InterPro" id="IPR012341">
    <property type="entry name" value="6hp_glycosidase-like_sf"/>
</dbReference>
<protein>
    <submittedName>
        <fullName evidence="5">Cellobiose phosphorylase</fullName>
        <ecNumber evidence="5">2.4.1.20</ecNumber>
    </submittedName>
</protein>
<dbReference type="Proteomes" id="UP000464524">
    <property type="component" value="Chromosome"/>
</dbReference>
<dbReference type="Gene3D" id="1.20.890.20">
    <property type="entry name" value="mpn423 like domain"/>
    <property type="match status" value="1"/>
</dbReference>
<dbReference type="Gene3D" id="2.70.98.40">
    <property type="entry name" value="Glycoside hydrolase, family 65, N-terminal domain"/>
    <property type="match status" value="1"/>
</dbReference>
<dbReference type="PANTHER" id="PTHR37469:SF2">
    <property type="entry name" value="CELLOBIONIC ACID PHOSPHORYLASE"/>
    <property type="match status" value="1"/>
</dbReference>
<dbReference type="InterPro" id="IPR011013">
    <property type="entry name" value="Gal_mutarotase_sf_dom"/>
</dbReference>
<dbReference type="SUPFAM" id="SSF48208">
    <property type="entry name" value="Six-hairpin glycosidases"/>
    <property type="match status" value="1"/>
</dbReference>
<dbReference type="Pfam" id="PF17167">
    <property type="entry name" value="Glyco_hydro_94"/>
    <property type="match status" value="1"/>
</dbReference>
<organism evidence="5 6">
    <name type="scientific">Paraglaciecola mesophila</name>
    <dbReference type="NCBI Taxonomy" id="197222"/>
    <lineage>
        <taxon>Bacteria</taxon>
        <taxon>Pseudomonadati</taxon>
        <taxon>Pseudomonadota</taxon>
        <taxon>Gammaproteobacteria</taxon>
        <taxon>Alteromonadales</taxon>
        <taxon>Alteromonadaceae</taxon>
        <taxon>Paraglaciecola</taxon>
    </lineage>
</organism>
<dbReference type="EC" id="2.4.1.20" evidence="5"/>
<dbReference type="InterPro" id="IPR033432">
    <property type="entry name" value="GH94_catalytic"/>
</dbReference>
<dbReference type="InterPro" id="IPR008928">
    <property type="entry name" value="6-hairpin_glycosidase_sf"/>
</dbReference>
<dbReference type="PANTHER" id="PTHR37469">
    <property type="entry name" value="CELLOBIONIC ACID PHOSPHORYLASE-RELATED"/>
    <property type="match status" value="1"/>
</dbReference>
<dbReference type="Gene3D" id="1.50.10.10">
    <property type="match status" value="1"/>
</dbReference>
<evidence type="ECO:0000313" key="6">
    <source>
        <dbReference type="Proteomes" id="UP000464524"/>
    </source>
</evidence>
<dbReference type="GO" id="GO:0005975">
    <property type="term" value="P:carbohydrate metabolic process"/>
    <property type="evidence" value="ECO:0007669"/>
    <property type="project" value="InterPro"/>
</dbReference>
<feature type="domain" description="Glycosyl hydrolase 94 supersandwich" evidence="3">
    <location>
        <begin position="21"/>
        <end position="303"/>
    </location>
</feature>
<dbReference type="InterPro" id="IPR037018">
    <property type="entry name" value="GH65_N"/>
</dbReference>
<keyword evidence="6" id="KW-1185">Reference proteome</keyword>
<keyword evidence="2 5" id="KW-0808">Transferase</keyword>
<proteinExistence type="predicted"/>
<dbReference type="Gene3D" id="2.60.420.10">
    <property type="entry name" value="Maltose phosphorylase, domain 3"/>
    <property type="match status" value="1"/>
</dbReference>
<dbReference type="InterPro" id="IPR010383">
    <property type="entry name" value="Glyco_hydrolase_94_b-supersand"/>
</dbReference>
<dbReference type="Pfam" id="PF06165">
    <property type="entry name" value="GH94_b-supersand"/>
    <property type="match status" value="1"/>
</dbReference>
<dbReference type="OrthoDB" id="9769991at2"/>
<name>A0A857JPK6_9ALTE</name>
<dbReference type="CDD" id="cd11754">
    <property type="entry name" value="GH94N_CBP_like"/>
    <property type="match status" value="1"/>
</dbReference>
<dbReference type="GO" id="GO:0030246">
    <property type="term" value="F:carbohydrate binding"/>
    <property type="evidence" value="ECO:0007669"/>
    <property type="project" value="InterPro"/>
</dbReference>
<dbReference type="KEGG" id="pmes:FX988_03657"/>
<accession>A0A857JPK6</accession>
<dbReference type="InterPro" id="IPR037825">
    <property type="entry name" value="GH94N_CBP"/>
</dbReference>
<evidence type="ECO:0000256" key="2">
    <source>
        <dbReference type="ARBA" id="ARBA00022679"/>
    </source>
</evidence>
<dbReference type="EMBL" id="CP047656">
    <property type="protein sequence ID" value="QHJ13396.1"/>
    <property type="molecule type" value="Genomic_DNA"/>
</dbReference>
<dbReference type="AlphaFoldDB" id="A0A857JPK6"/>
<dbReference type="GO" id="GO:0047738">
    <property type="term" value="F:cellobiose phosphorylase activity"/>
    <property type="evidence" value="ECO:0007669"/>
    <property type="project" value="UniProtKB-EC"/>
</dbReference>
<dbReference type="SMART" id="SM01068">
    <property type="entry name" value="CBM_X"/>
    <property type="match status" value="1"/>
</dbReference>
<dbReference type="RefSeq" id="WP_160181489.1">
    <property type="nucleotide sequence ID" value="NZ_CP047656.1"/>
</dbReference>
<keyword evidence="1 5" id="KW-0328">Glycosyltransferase</keyword>
<evidence type="ECO:0000256" key="1">
    <source>
        <dbReference type="ARBA" id="ARBA00022676"/>
    </source>
</evidence>
<evidence type="ECO:0000313" key="5">
    <source>
        <dbReference type="EMBL" id="QHJ13396.1"/>
    </source>
</evidence>
<sequence length="823" mass="93134">MSESTIDAHTTEFGYFDDQQKEYVITTPFTPTPWINYLGNDGFYGLISNTAGGYSFYQDPKFRRLTRYRYNSVPVDTSGRYFYLKCDDHIWSASGRPVQQQPEKYECRHGMGYSRFLVSHQEIDSELTCFVPLGEKAEVHRLILKNSGERHRKISLFSYIEWCLWNAEDDGSNFQRNLSTGEVEVEDGVIYHKTEFRERRNHYAFYSVNQPISGFDTDRECFLGPYRGVENPVSVEQGKATNSHAHGWSPIASHHLEVELAPGEERTLVFVLGYCEVAKENKWQSPGIINKAPAREMINRYKSQYDVQKALTALATHWDTLLGNFRLNSPDPKLNRSLNIWNQYQNMVTFNLSRSASFYESGIGRGMGFRDSNQDTIGFAHMVPEKVRERILDLSATQKSDGSAYHQYQPLTKKGNANIGGNFNDDPMWMVLSTVNYIKETGDFSILDEKVGFDGDVSEEPNHFEHLRRAFEHVVNNLGPHGLPLIGRADWNDCLNLNCFSEDPNESYQTTQRGKSDVAESLMIAGQFVLYGQDFVQLCIQLGKRDLAHNAQQQVDKMREAVLAHGWDGQWFLRAYNAKGEKIGSHENKEGKIFIESQGFCVMAGIGIKDGKARQALDSVEQRLATPHGIMLNQPAFSTYDKHLGEISSYPPGYKENAGIFCHNNPWIMVAEAMLGRGEKALEYFASISPAYLQHMQQQHKTEPYVYSQMIAGNDAATPGQAKNSWLTGTAAWCYYAATQYILGIKPDYAGLIITPSIPAHWPSFVVSRRFRKAHYCIEVNNPYGLGAGKVQLEIDGKAVAGNLIDYAQFSGEHHITATIVQS</sequence>
<dbReference type="InterPro" id="IPR052047">
    <property type="entry name" value="GH94_Enzymes"/>
</dbReference>
<gene>
    <name evidence="5" type="ORF">FX988_03657</name>
</gene>
<evidence type="ECO:0000259" key="4">
    <source>
        <dbReference type="Pfam" id="PF17167"/>
    </source>
</evidence>
<reference evidence="5 6" key="1">
    <citation type="submission" date="2019-12" db="EMBL/GenBank/DDBJ databases">
        <title>Genome sequencing and assembly of endphytes of Porphyra tenera.</title>
        <authorList>
            <person name="Park J.M."/>
            <person name="Shin R."/>
            <person name="Jo S.H."/>
        </authorList>
    </citation>
    <scope>NUCLEOTIDE SEQUENCE [LARGE SCALE GENOMIC DNA]</scope>
    <source>
        <strain evidence="5 6">GPM4</strain>
    </source>
</reference>
<evidence type="ECO:0000259" key="3">
    <source>
        <dbReference type="Pfam" id="PF06165"/>
    </source>
</evidence>
<dbReference type="SUPFAM" id="SSF74650">
    <property type="entry name" value="Galactose mutarotase-like"/>
    <property type="match status" value="1"/>
</dbReference>
<feature type="domain" description="Glycosyl hydrolase 94 catalytic" evidence="4">
    <location>
        <begin position="317"/>
        <end position="744"/>
    </location>
</feature>